<name>A0A9Q3F5L1_9BASI</name>
<organism evidence="3 4">
    <name type="scientific">Austropuccinia psidii MF-1</name>
    <dbReference type="NCBI Taxonomy" id="1389203"/>
    <lineage>
        <taxon>Eukaryota</taxon>
        <taxon>Fungi</taxon>
        <taxon>Dikarya</taxon>
        <taxon>Basidiomycota</taxon>
        <taxon>Pucciniomycotina</taxon>
        <taxon>Pucciniomycetes</taxon>
        <taxon>Pucciniales</taxon>
        <taxon>Sphaerophragmiaceae</taxon>
        <taxon>Austropuccinia</taxon>
    </lineage>
</organism>
<feature type="region of interest" description="Disordered" evidence="1">
    <location>
        <begin position="185"/>
        <end position="211"/>
    </location>
</feature>
<evidence type="ECO:0000256" key="1">
    <source>
        <dbReference type="SAM" id="MobiDB-lite"/>
    </source>
</evidence>
<dbReference type="Proteomes" id="UP000765509">
    <property type="component" value="Unassembled WGS sequence"/>
</dbReference>
<dbReference type="InterPro" id="IPR054722">
    <property type="entry name" value="PolX-like_BBD"/>
</dbReference>
<evidence type="ECO:0000313" key="3">
    <source>
        <dbReference type="EMBL" id="MBW0534003.1"/>
    </source>
</evidence>
<accession>A0A9Q3F5L1</accession>
<dbReference type="EMBL" id="AVOT02039020">
    <property type="protein sequence ID" value="MBW0534003.1"/>
    <property type="molecule type" value="Genomic_DNA"/>
</dbReference>
<sequence length="377" mass="42785">MGPNCKKSKQTILDSGANNHMFTSKSDFTDLRISSGGVQIGQEGVKILIKGRGKVLKISNNNKIVFNNALYVPDLPYKLISLSKIWKGKGNLERLQNNKFQVIQNEKKIFNGNIENGLLHITFDNNNAFLSKHERLGHGGKSYNCEACKMGNSTRILFNGKIERPNQPLDEVSVDLMGPITPTSLGGAKFNKDDIPFKNKKDNKNNINQENTIEEEIEPIRREEIELGQPNNNVQQENREPLQIRLRIPRPQGPENTQNSEGTSNIQKKNKKPHWEWELYTKAPKDINSDILQENIIERQSRNNQALVANVGEIASREKDEAFSKNDYTALKAMNANTELDEGNPESLKEAQRRPDWVKGKKAYFTELNCISDQNVF</sequence>
<dbReference type="Pfam" id="PF22936">
    <property type="entry name" value="Pol_BBD"/>
    <property type="match status" value="1"/>
</dbReference>
<dbReference type="OrthoDB" id="7691805at2759"/>
<feature type="region of interest" description="Disordered" evidence="1">
    <location>
        <begin position="225"/>
        <end position="273"/>
    </location>
</feature>
<proteinExistence type="predicted"/>
<protein>
    <recommendedName>
        <fullName evidence="2">Retrovirus-related Pol polyprotein from transposon TNT 1-94-like beta-barrel domain-containing protein</fullName>
    </recommendedName>
</protein>
<comment type="caution">
    <text evidence="3">The sequence shown here is derived from an EMBL/GenBank/DDBJ whole genome shotgun (WGS) entry which is preliminary data.</text>
</comment>
<evidence type="ECO:0000313" key="4">
    <source>
        <dbReference type="Proteomes" id="UP000765509"/>
    </source>
</evidence>
<gene>
    <name evidence="3" type="ORF">O181_073718</name>
</gene>
<evidence type="ECO:0000259" key="2">
    <source>
        <dbReference type="Pfam" id="PF22936"/>
    </source>
</evidence>
<feature type="compositionally biased region" description="Polar residues" evidence="1">
    <location>
        <begin position="254"/>
        <end position="267"/>
    </location>
</feature>
<feature type="compositionally biased region" description="Basic and acidic residues" evidence="1">
    <location>
        <begin position="190"/>
        <end position="204"/>
    </location>
</feature>
<keyword evidence="4" id="KW-1185">Reference proteome</keyword>
<reference evidence="3" key="1">
    <citation type="submission" date="2021-03" db="EMBL/GenBank/DDBJ databases">
        <title>Draft genome sequence of rust myrtle Austropuccinia psidii MF-1, a brazilian biotype.</title>
        <authorList>
            <person name="Quecine M.C."/>
            <person name="Pachon D.M.R."/>
            <person name="Bonatelli M.L."/>
            <person name="Correr F.H."/>
            <person name="Franceschini L.M."/>
            <person name="Leite T.F."/>
            <person name="Margarido G.R.A."/>
            <person name="Almeida C.A."/>
            <person name="Ferrarezi J.A."/>
            <person name="Labate C.A."/>
        </authorList>
    </citation>
    <scope>NUCLEOTIDE SEQUENCE</scope>
    <source>
        <strain evidence="3">MF-1</strain>
    </source>
</reference>
<dbReference type="AlphaFoldDB" id="A0A9Q3F5L1"/>
<feature type="domain" description="Retrovirus-related Pol polyprotein from transposon TNT 1-94-like beta-barrel" evidence="2">
    <location>
        <begin position="12"/>
        <end position="85"/>
    </location>
</feature>